<dbReference type="OrthoDB" id="9760040at2"/>
<sequence>MPPESTSQRGGASAALHALLDAEWQYSLQQYPTYASLLGDRRWNDRWDDLSLAGLEADHRHSHDVLAKLARVDRDALDDDADRLHLDLFRRMHETWLEEYGVKWHLLPLNQMGGLPEGLKQPPGLQTAYQLADTLRFETVQDYEDWVKRLERFGTYADQVVALMREGLRQHRIHPRIVLQRIPPQLERQLVSDPTQSGFYGPFTRIPKDVPEADARRLAQAGRDAILDTVVPALRRTRDFLLTEYLPAAPETVGVWQFPDGEALYSVLARRHTTTRLSPEEIHAVGLEEVQRLRSEMLQVMARTGFTGTLQEFFEALRTQTRFYEPTGEALLARYQALARRIDPLLERLFRTMPKKPYVVEPVPEAMAPDVTTGFYFPAAADGSRPGTFQVNLYRPETRPIWEMVPLTLHEAVPGHHFQIALASEQTQLPEFRRFTSYVAFDEGWALYCESLGDELGLYDDPHDKFGQLAFEMWRAVRLVVDTGLHAKQWTRRQALDFFMENAPRQELDVTNEVDRYIAWPGQALAYKVGQLRISALRTKAEATLGSRFDVKAFHDQVLLTGSLPLDVLEAKLDAWMEHEARGAA</sequence>
<evidence type="ECO:0000313" key="1">
    <source>
        <dbReference type="EMBL" id="RKG88811.1"/>
    </source>
</evidence>
<dbReference type="PANTHER" id="PTHR33361">
    <property type="entry name" value="GLR0591 PROTEIN"/>
    <property type="match status" value="1"/>
</dbReference>
<comment type="caution">
    <text evidence="1">The sequence shown here is derived from an EMBL/GenBank/DDBJ whole genome shotgun (WGS) entry which is preliminary data.</text>
</comment>
<evidence type="ECO:0000313" key="2">
    <source>
        <dbReference type="Proteomes" id="UP000268094"/>
    </source>
</evidence>
<reference evidence="2" key="1">
    <citation type="submission" date="2018-09" db="EMBL/GenBank/DDBJ databases">
        <authorList>
            <person name="Livingstone P.G."/>
            <person name="Whitworth D.E."/>
        </authorList>
    </citation>
    <scope>NUCLEOTIDE SEQUENCE [LARGE SCALE GENOMIC DNA]</scope>
    <source>
        <strain evidence="2">CA054A</strain>
    </source>
</reference>
<gene>
    <name evidence="1" type="ORF">D7V88_13675</name>
</gene>
<dbReference type="RefSeq" id="WP_120541074.1">
    <property type="nucleotide sequence ID" value="NZ_RAVZ01000076.1"/>
</dbReference>
<dbReference type="EMBL" id="RAVZ01000076">
    <property type="protein sequence ID" value="RKG88811.1"/>
    <property type="molecule type" value="Genomic_DNA"/>
</dbReference>
<dbReference type="Pfam" id="PF05960">
    <property type="entry name" value="DUF885"/>
    <property type="match status" value="1"/>
</dbReference>
<keyword evidence="2" id="KW-1185">Reference proteome</keyword>
<dbReference type="Proteomes" id="UP000268094">
    <property type="component" value="Unassembled WGS sequence"/>
</dbReference>
<protein>
    <submittedName>
        <fullName evidence="1">DUF885 domain-containing protein</fullName>
    </submittedName>
</protein>
<organism evidence="1 2">
    <name type="scientific">Corallococcus terminator</name>
    <dbReference type="NCBI Taxonomy" id="2316733"/>
    <lineage>
        <taxon>Bacteria</taxon>
        <taxon>Pseudomonadati</taxon>
        <taxon>Myxococcota</taxon>
        <taxon>Myxococcia</taxon>
        <taxon>Myxococcales</taxon>
        <taxon>Cystobacterineae</taxon>
        <taxon>Myxococcaceae</taxon>
        <taxon>Corallococcus</taxon>
    </lineage>
</organism>
<accession>A0A3A8JE81</accession>
<dbReference type="InterPro" id="IPR010281">
    <property type="entry name" value="DUF885"/>
</dbReference>
<name>A0A3A8JE81_9BACT</name>
<dbReference type="PANTHER" id="PTHR33361:SF16">
    <property type="entry name" value="DUF885 DOMAIN-CONTAINING PROTEIN"/>
    <property type="match status" value="1"/>
</dbReference>
<proteinExistence type="predicted"/>
<dbReference type="AlphaFoldDB" id="A0A3A8JE81"/>